<evidence type="ECO:0000313" key="4">
    <source>
        <dbReference type="Proteomes" id="UP000634435"/>
    </source>
</evidence>
<name>A0ABQ2DN18_9BACI</name>
<dbReference type="InterPro" id="IPR050766">
    <property type="entry name" value="Bact_Lucif_Oxidored"/>
</dbReference>
<dbReference type="NCBIfam" id="TIGR03558">
    <property type="entry name" value="oxido_grp_1"/>
    <property type="match status" value="1"/>
</dbReference>
<dbReference type="RefSeq" id="WP_021290696.1">
    <property type="nucleotide sequence ID" value="NZ_BMPN01000004.1"/>
</dbReference>
<dbReference type="EMBL" id="BMPN01000004">
    <property type="protein sequence ID" value="GGJ65005.1"/>
    <property type="molecule type" value="Genomic_DNA"/>
</dbReference>
<reference evidence="4" key="1">
    <citation type="journal article" date="2019" name="Int. J. Syst. Evol. Microbiol.">
        <title>The Global Catalogue of Microorganisms (GCM) 10K type strain sequencing project: providing services to taxonomists for standard genome sequencing and annotation.</title>
        <authorList>
            <consortium name="The Broad Institute Genomics Platform"/>
            <consortium name="The Broad Institute Genome Sequencing Center for Infectious Disease"/>
            <person name="Wu L."/>
            <person name="Ma J."/>
        </authorList>
    </citation>
    <scope>NUCLEOTIDE SEQUENCE [LARGE SCALE GENOMIC DNA]</scope>
    <source>
        <strain evidence="4">JCM 30071</strain>
    </source>
</reference>
<dbReference type="PANTHER" id="PTHR30137">
    <property type="entry name" value="LUCIFERASE-LIKE MONOOXYGENASE"/>
    <property type="match status" value="1"/>
</dbReference>
<dbReference type="PANTHER" id="PTHR30137:SF19">
    <property type="entry name" value="LUCIFERASE-LIKE MONOOXYGENASE"/>
    <property type="match status" value="1"/>
</dbReference>
<comment type="caution">
    <text evidence="3">The sequence shown here is derived from an EMBL/GenBank/DDBJ whole genome shotgun (WGS) entry which is preliminary data.</text>
</comment>
<dbReference type="InterPro" id="IPR036661">
    <property type="entry name" value="Luciferase-like_sf"/>
</dbReference>
<comment type="similarity">
    <text evidence="1">To bacterial alkanal monooxygenase alpha and beta chains.</text>
</comment>
<gene>
    <name evidence="3" type="primary">yceB</name>
    <name evidence="3" type="ORF">GCM10007111_28620</name>
</gene>
<protein>
    <recommendedName>
        <fullName evidence="2">Luciferase-like domain-containing protein</fullName>
    </recommendedName>
</protein>
<dbReference type="InterPro" id="IPR019949">
    <property type="entry name" value="CmoO-like"/>
</dbReference>
<keyword evidence="4" id="KW-1185">Reference proteome</keyword>
<dbReference type="Pfam" id="PF00296">
    <property type="entry name" value="Bac_luciferase"/>
    <property type="match status" value="1"/>
</dbReference>
<proteinExistence type="predicted"/>
<evidence type="ECO:0000259" key="2">
    <source>
        <dbReference type="Pfam" id="PF00296"/>
    </source>
</evidence>
<dbReference type="Proteomes" id="UP000634435">
    <property type="component" value="Unassembled WGS sequence"/>
</dbReference>
<feature type="domain" description="Luciferase-like" evidence="2">
    <location>
        <begin position="1"/>
        <end position="286"/>
    </location>
</feature>
<evidence type="ECO:0000256" key="1">
    <source>
        <dbReference type="ARBA" id="ARBA00007789"/>
    </source>
</evidence>
<organism evidence="3 4">
    <name type="scientific">Virgibacillus kapii</name>
    <dbReference type="NCBI Taxonomy" id="1638645"/>
    <lineage>
        <taxon>Bacteria</taxon>
        <taxon>Bacillati</taxon>
        <taxon>Bacillota</taxon>
        <taxon>Bacilli</taxon>
        <taxon>Bacillales</taxon>
        <taxon>Bacillaceae</taxon>
        <taxon>Virgibacillus</taxon>
    </lineage>
</organism>
<accession>A0ABQ2DN18</accession>
<dbReference type="Gene3D" id="3.20.20.30">
    <property type="entry name" value="Luciferase-like domain"/>
    <property type="match status" value="1"/>
</dbReference>
<sequence length="322" mass="35962">MRFGILDQMAQPKQSSAEEVAAETIKVAQYVEQLGYHSYWFAEHHGTKGLVSSSPEIMMAAIASNTKQLSVGSGGILLPQYSAYKVASQLLQLQALFPDRIEAGVGRSPGGSERIRALLADGKPNQQEEYPDKLAALARYLNREGSVRAAPRTKESPKLFSLGLGENSAELAAKLGIGYVYGHFINPYRGEAALQTYQETFTTGYLNNPLARSAIFIVCGESDDHAEELAISQDAWLLQVEKGLDSRVPSVVEVKARSWNEKDRQRIQNNRKRMIIGGPSKVKEELQVLSERYQCDDWLILTNIYDNHEKCMSYQRIIEMFP</sequence>
<dbReference type="InterPro" id="IPR011251">
    <property type="entry name" value="Luciferase-like_dom"/>
</dbReference>
<evidence type="ECO:0000313" key="3">
    <source>
        <dbReference type="EMBL" id="GGJ65005.1"/>
    </source>
</evidence>
<dbReference type="SUPFAM" id="SSF51679">
    <property type="entry name" value="Bacterial luciferase-like"/>
    <property type="match status" value="1"/>
</dbReference>